<evidence type="ECO:0000313" key="8">
    <source>
        <dbReference type="Proteomes" id="UP000182413"/>
    </source>
</evidence>
<keyword evidence="3" id="KW-0804">Transcription</keyword>
<evidence type="ECO:0000313" key="9">
    <source>
        <dbReference type="Proteomes" id="UP001278050"/>
    </source>
</evidence>
<dbReference type="PRINTS" id="PR00455">
    <property type="entry name" value="HTHTETR"/>
</dbReference>
<dbReference type="Gene3D" id="1.10.357.10">
    <property type="entry name" value="Tetracycline Repressor, domain 2"/>
    <property type="match status" value="1"/>
</dbReference>
<evidence type="ECO:0000256" key="3">
    <source>
        <dbReference type="ARBA" id="ARBA00023163"/>
    </source>
</evidence>
<dbReference type="InterPro" id="IPR036271">
    <property type="entry name" value="Tet_transcr_reg_TetR-rel_C_sf"/>
</dbReference>
<name>A0A1G6T0D1_9GAMM</name>
<dbReference type="Pfam" id="PF00440">
    <property type="entry name" value="TetR_N"/>
    <property type="match status" value="1"/>
</dbReference>
<dbReference type="InterPro" id="IPR009057">
    <property type="entry name" value="Homeodomain-like_sf"/>
</dbReference>
<protein>
    <submittedName>
        <fullName evidence="6">TetR/AcrR family transcriptional regulator</fullName>
    </submittedName>
    <submittedName>
        <fullName evidence="7">Transcriptional regulator, TetR family</fullName>
    </submittedName>
</protein>
<dbReference type="PANTHER" id="PTHR47506">
    <property type="entry name" value="TRANSCRIPTIONAL REGULATORY PROTEIN"/>
    <property type="match status" value="1"/>
</dbReference>
<keyword evidence="9" id="KW-1185">Reference proteome</keyword>
<dbReference type="PROSITE" id="PS50977">
    <property type="entry name" value="HTH_TETR_2"/>
    <property type="match status" value="1"/>
</dbReference>
<dbReference type="OrthoDB" id="9798857at2"/>
<dbReference type="RefSeq" id="WP_074674953.1">
    <property type="nucleotide sequence ID" value="NZ_CBCSET010000001.1"/>
</dbReference>
<keyword evidence="2 4" id="KW-0238">DNA-binding</keyword>
<dbReference type="InterPro" id="IPR001647">
    <property type="entry name" value="HTH_TetR"/>
</dbReference>
<evidence type="ECO:0000256" key="1">
    <source>
        <dbReference type="ARBA" id="ARBA00023015"/>
    </source>
</evidence>
<dbReference type="EMBL" id="FNAE01000001">
    <property type="protein sequence ID" value="SDD21917.1"/>
    <property type="molecule type" value="Genomic_DNA"/>
</dbReference>
<reference evidence="7 8" key="1">
    <citation type="submission" date="2016-10" db="EMBL/GenBank/DDBJ databases">
        <authorList>
            <person name="de Groot N.N."/>
        </authorList>
    </citation>
    <scope>NUCLEOTIDE SEQUENCE [LARGE SCALE GENOMIC DNA]</scope>
    <source>
        <strain evidence="7 8">JCM 10630</strain>
    </source>
</reference>
<dbReference type="EMBL" id="JAWXXP010000001">
    <property type="protein sequence ID" value="MDX5991163.1"/>
    <property type="molecule type" value="Genomic_DNA"/>
</dbReference>
<evidence type="ECO:0000256" key="4">
    <source>
        <dbReference type="PROSITE-ProRule" id="PRU00335"/>
    </source>
</evidence>
<dbReference type="SUPFAM" id="SSF48498">
    <property type="entry name" value="Tetracyclin repressor-like, C-terminal domain"/>
    <property type="match status" value="1"/>
</dbReference>
<evidence type="ECO:0000313" key="6">
    <source>
        <dbReference type="EMBL" id="MDX5991163.1"/>
    </source>
</evidence>
<sequence>MSERKSETRKRILAAAGRVLAERGPGDPAVAEVMAAAGLTVGGFYAHFASKDALMLEAFRQLLKVRRERVAQVDQGLKGRERRVLLAAFYLSRRHRDDPDERCPLPSSLEEITRLPDGFRQALAEHIELMTAQMSGTPEEGDVALADLVLMIGGLALARALGPGELSDRVLRAAKSAVV</sequence>
<dbReference type="SUPFAM" id="SSF46689">
    <property type="entry name" value="Homeodomain-like"/>
    <property type="match status" value="1"/>
</dbReference>
<organism evidence="7 8">
    <name type="scientific">Ectopseudomonas alcaliphila</name>
    <dbReference type="NCBI Taxonomy" id="101564"/>
    <lineage>
        <taxon>Bacteria</taxon>
        <taxon>Pseudomonadati</taxon>
        <taxon>Pseudomonadota</taxon>
        <taxon>Gammaproteobacteria</taxon>
        <taxon>Pseudomonadales</taxon>
        <taxon>Pseudomonadaceae</taxon>
        <taxon>Ectopseudomonas</taxon>
    </lineage>
</organism>
<dbReference type="PANTHER" id="PTHR47506:SF7">
    <property type="entry name" value="TRANSCRIPTIONAL REGULATORY PROTEIN"/>
    <property type="match status" value="1"/>
</dbReference>
<accession>A0A1G6T0D1</accession>
<evidence type="ECO:0000259" key="5">
    <source>
        <dbReference type="PROSITE" id="PS50977"/>
    </source>
</evidence>
<keyword evidence="1" id="KW-0805">Transcription regulation</keyword>
<dbReference type="AlphaFoldDB" id="A0A1G6T0D1"/>
<feature type="DNA-binding region" description="H-T-H motif" evidence="4">
    <location>
        <begin position="29"/>
        <end position="48"/>
    </location>
</feature>
<evidence type="ECO:0000256" key="2">
    <source>
        <dbReference type="ARBA" id="ARBA00023125"/>
    </source>
</evidence>
<evidence type="ECO:0000313" key="7">
    <source>
        <dbReference type="EMBL" id="SDD21917.1"/>
    </source>
</evidence>
<reference evidence="6 9" key="2">
    <citation type="submission" date="2023-11" db="EMBL/GenBank/DDBJ databases">
        <title>MicrobeMod: A computational toolkit for identifying prokaryotic methylation and restriction-modification with nanopore sequencing.</title>
        <authorList>
            <person name="Crits-Christoph A."/>
            <person name="Kang S.C."/>
            <person name="Lee H."/>
            <person name="Ostrov N."/>
        </authorList>
    </citation>
    <scope>NUCLEOTIDE SEQUENCE [LARGE SCALE GENOMIC DNA]</scope>
    <source>
        <strain evidence="6 9">ATCC BAA-571</strain>
    </source>
</reference>
<dbReference type="GO" id="GO:0003677">
    <property type="term" value="F:DNA binding"/>
    <property type="evidence" value="ECO:0007669"/>
    <property type="project" value="UniProtKB-UniRule"/>
</dbReference>
<dbReference type="Proteomes" id="UP001278050">
    <property type="component" value="Unassembled WGS sequence"/>
</dbReference>
<proteinExistence type="predicted"/>
<dbReference type="Gene3D" id="1.10.10.60">
    <property type="entry name" value="Homeodomain-like"/>
    <property type="match status" value="1"/>
</dbReference>
<gene>
    <name evidence="7" type="ORF">SAMN05216575_101102</name>
    <name evidence="6" type="ORF">SIM71_03740</name>
</gene>
<dbReference type="Proteomes" id="UP000182413">
    <property type="component" value="Unassembled WGS sequence"/>
</dbReference>
<feature type="domain" description="HTH tetR-type" evidence="5">
    <location>
        <begin position="6"/>
        <end position="66"/>
    </location>
</feature>